<gene>
    <name evidence="1" type="ORF">K441DRAFT_671281</name>
</gene>
<protein>
    <submittedName>
        <fullName evidence="1">Amino acid permease</fullName>
    </submittedName>
</protein>
<accession>A0ACC8ELQ8</accession>
<reference evidence="1 2" key="1">
    <citation type="journal article" date="2016" name="Nat. Commun.">
        <title>Ectomycorrhizal ecology is imprinted in the genome of the dominant symbiotic fungus Cenococcum geophilum.</title>
        <authorList>
            <consortium name="DOE Joint Genome Institute"/>
            <person name="Peter M."/>
            <person name="Kohler A."/>
            <person name="Ohm R.A."/>
            <person name="Kuo A."/>
            <person name="Krutzmann J."/>
            <person name="Morin E."/>
            <person name="Arend M."/>
            <person name="Barry K.W."/>
            <person name="Binder M."/>
            <person name="Choi C."/>
            <person name="Clum A."/>
            <person name="Copeland A."/>
            <person name="Grisel N."/>
            <person name="Haridas S."/>
            <person name="Kipfer T."/>
            <person name="LaButti K."/>
            <person name="Lindquist E."/>
            <person name="Lipzen A."/>
            <person name="Maire R."/>
            <person name="Meier B."/>
            <person name="Mihaltcheva S."/>
            <person name="Molinier V."/>
            <person name="Murat C."/>
            <person name="Poggeler S."/>
            <person name="Quandt C.A."/>
            <person name="Sperisen C."/>
            <person name="Tritt A."/>
            <person name="Tisserant E."/>
            <person name="Crous P.W."/>
            <person name="Henrissat B."/>
            <person name="Nehls U."/>
            <person name="Egli S."/>
            <person name="Spatafora J.W."/>
            <person name="Grigoriev I.V."/>
            <person name="Martin F.M."/>
        </authorList>
    </citation>
    <scope>NUCLEOTIDE SEQUENCE [LARGE SCALE GENOMIC DNA]</scope>
    <source>
        <strain evidence="1 2">1.58</strain>
    </source>
</reference>
<keyword evidence="2" id="KW-1185">Reference proteome</keyword>
<sequence length="505" mass="54682">MAKDEAIELAIRGGAERGDPGSPSKDQSHAPSLRERLDRFITLKPAIAFGLTILSSWEGIGITLGAGLLNRGPTALVWGLLLSTIGLIAIALSLAEMALITPVVGAQYRWTGLYAPRVMTPAFWSLVQGWLTTFAWISLITAGMYIAASITQGVIALNNPTYTPQLWHVTLLMYAYLVFVVVLNIYARKLLVVIEMFGGVIHFAFFIATIITLAVTGPKSSASFVFTESFFGLSGWSNHAVQWCLGLLSSTAVLTGFDGVIHLSGEVKDAPSKVPQSMVLSVIINAVLAFAFIMVLLFFIGDPMAALGTATGYPVIEIYLQATGSTAGATVLTYFIIVPLIVSNFSVLASVTRLVWAFARDNRLPFSSFFSAIHPTLRVPIRALGLVVAICILIGLITIGNTAAFFAIISLSAISLYISYLFLISFFLLRKLGGRHPLYRPFKLGRLGIPINIFAVCWCIFVIIWLPFPPILPVTAANFNYGGPIMAAVIIIALLDWCISGHKRF</sequence>
<dbReference type="EMBL" id="KV748270">
    <property type="protein sequence ID" value="OCK87082.1"/>
    <property type="molecule type" value="Genomic_DNA"/>
</dbReference>
<evidence type="ECO:0000313" key="2">
    <source>
        <dbReference type="Proteomes" id="UP000250078"/>
    </source>
</evidence>
<evidence type="ECO:0000313" key="1">
    <source>
        <dbReference type="EMBL" id="OCK87082.1"/>
    </source>
</evidence>
<organism evidence="1 2">
    <name type="scientific">Cenococcum geophilum 1.58</name>
    <dbReference type="NCBI Taxonomy" id="794803"/>
    <lineage>
        <taxon>Eukaryota</taxon>
        <taxon>Fungi</taxon>
        <taxon>Dikarya</taxon>
        <taxon>Ascomycota</taxon>
        <taxon>Pezizomycotina</taxon>
        <taxon>Dothideomycetes</taxon>
        <taxon>Pleosporomycetidae</taxon>
        <taxon>Gloniales</taxon>
        <taxon>Gloniaceae</taxon>
        <taxon>Cenococcum</taxon>
    </lineage>
</organism>
<name>A0ACC8ELQ8_9PEZI</name>
<proteinExistence type="predicted"/>
<dbReference type="Proteomes" id="UP000250078">
    <property type="component" value="Unassembled WGS sequence"/>
</dbReference>